<proteinExistence type="inferred from homology"/>
<comment type="function">
    <text evidence="8 10">Plays an essential role in the initiation and regulation of chromosomal replication. ATP-DnaA binds to the origin of replication (oriC) to initiate formation of the DNA replication initiation complex once per cell cycle. Binds the DnaA box (a 9 base pair repeat at the origin) and separates the double-stranded (ds)DNA. Forms a right-handed helical filament on oriC DNA; dsDNA binds to the exterior of the filament while single-stranded (ss)DNA is stabiized in the filament's interior. The ATP-DnaA-oriC complex binds and stabilizes one strand of the AT-rich DNA unwinding element (DUE), permitting loading of DNA polymerase. After initiation quickly degrades to an ADP-DnaA complex that is not apt for DNA replication. Binds acidic phospholipids.</text>
</comment>
<keyword evidence="6 8" id="KW-0446">Lipid-binding</keyword>
<feature type="region of interest" description="Domain I, interacts with DnaA modulators" evidence="8">
    <location>
        <begin position="1"/>
        <end position="99"/>
    </location>
</feature>
<feature type="compositionally biased region" description="Pro residues" evidence="12">
    <location>
        <begin position="99"/>
        <end position="115"/>
    </location>
</feature>
<feature type="binding site" evidence="8">
    <location>
        <position position="172"/>
    </location>
    <ligand>
        <name>ATP</name>
        <dbReference type="ChEBI" id="CHEBI:30616"/>
    </ligand>
</feature>
<dbReference type="PROSITE" id="PS01008">
    <property type="entry name" value="DNAA"/>
    <property type="match status" value="1"/>
</dbReference>
<keyword evidence="7 8" id="KW-0238">DNA-binding</keyword>
<evidence type="ECO:0000256" key="5">
    <source>
        <dbReference type="ARBA" id="ARBA00022840"/>
    </source>
</evidence>
<dbReference type="InterPro" id="IPR020591">
    <property type="entry name" value="Chromosome_initiator_DnaA-like"/>
</dbReference>
<evidence type="ECO:0000256" key="3">
    <source>
        <dbReference type="ARBA" id="ARBA00022705"/>
    </source>
</evidence>
<dbReference type="PRINTS" id="PR00051">
    <property type="entry name" value="DNAA"/>
</dbReference>
<evidence type="ECO:0000256" key="7">
    <source>
        <dbReference type="ARBA" id="ARBA00023125"/>
    </source>
</evidence>
<organism evidence="15 16">
    <name type="scientific">Tessaracoccus lubricantis</name>
    <dbReference type="NCBI Taxonomy" id="545543"/>
    <lineage>
        <taxon>Bacteria</taxon>
        <taxon>Bacillati</taxon>
        <taxon>Actinomycetota</taxon>
        <taxon>Actinomycetes</taxon>
        <taxon>Propionibacteriales</taxon>
        <taxon>Propionibacteriaceae</taxon>
        <taxon>Tessaracoccus</taxon>
    </lineage>
</organism>
<dbReference type="HAMAP" id="MF_00377">
    <property type="entry name" value="DnaA_bact"/>
    <property type="match status" value="1"/>
</dbReference>
<evidence type="ECO:0000256" key="12">
    <source>
        <dbReference type="SAM" id="MobiDB-lite"/>
    </source>
</evidence>
<dbReference type="InterPro" id="IPR003593">
    <property type="entry name" value="AAA+_ATPase"/>
</dbReference>
<feature type="region of interest" description="Domain IV, binds dsDNA" evidence="8">
    <location>
        <begin position="342"/>
        <end position="462"/>
    </location>
</feature>
<gene>
    <name evidence="8" type="primary">dnaA</name>
    <name evidence="15" type="ORF">GCM10025789_29190</name>
</gene>
<dbReference type="InterPro" id="IPR018312">
    <property type="entry name" value="Chromosome_initiator_DnaA_CS"/>
</dbReference>
<feature type="domain" description="AAA+ ATPase" evidence="13">
    <location>
        <begin position="158"/>
        <end position="286"/>
    </location>
</feature>
<dbReference type="Gene3D" id="1.10.1750.10">
    <property type="match status" value="1"/>
</dbReference>
<dbReference type="CDD" id="cd06571">
    <property type="entry name" value="Bac_DnaA_C"/>
    <property type="match status" value="1"/>
</dbReference>
<dbReference type="CDD" id="cd00009">
    <property type="entry name" value="AAA"/>
    <property type="match status" value="1"/>
</dbReference>
<keyword evidence="16" id="KW-1185">Reference proteome</keyword>
<evidence type="ECO:0000256" key="8">
    <source>
        <dbReference type="HAMAP-Rule" id="MF_00377"/>
    </source>
</evidence>
<accession>A0ABP9FMW5</accession>
<evidence type="ECO:0000256" key="1">
    <source>
        <dbReference type="ARBA" id="ARBA00006583"/>
    </source>
</evidence>
<feature type="region of interest" description="Domain III, AAA+ region" evidence="8">
    <location>
        <begin position="125"/>
        <end position="341"/>
    </location>
</feature>
<comment type="subcellular location">
    <subcellularLocation>
        <location evidence="8">Cytoplasm</location>
    </subcellularLocation>
</comment>
<evidence type="ECO:0000259" key="14">
    <source>
        <dbReference type="SMART" id="SM00760"/>
    </source>
</evidence>
<evidence type="ECO:0000256" key="9">
    <source>
        <dbReference type="NCBIfam" id="TIGR00362"/>
    </source>
</evidence>
<comment type="similarity">
    <text evidence="1 8 11">Belongs to the DnaA family.</text>
</comment>
<evidence type="ECO:0000256" key="6">
    <source>
        <dbReference type="ARBA" id="ARBA00023121"/>
    </source>
</evidence>
<evidence type="ECO:0000256" key="10">
    <source>
        <dbReference type="RuleBase" id="RU000577"/>
    </source>
</evidence>
<dbReference type="Gene3D" id="1.10.8.60">
    <property type="match status" value="1"/>
</dbReference>
<feature type="region of interest" description="Disordered" evidence="12">
    <location>
        <begin position="99"/>
        <end position="120"/>
    </location>
</feature>
<dbReference type="NCBIfam" id="TIGR00362">
    <property type="entry name" value="DnaA"/>
    <property type="match status" value="1"/>
</dbReference>
<evidence type="ECO:0000313" key="15">
    <source>
        <dbReference type="EMBL" id="GAA4907866.1"/>
    </source>
</evidence>
<feature type="domain" description="Chromosomal replication initiator DnaA C-terminal" evidence="14">
    <location>
        <begin position="369"/>
        <end position="438"/>
    </location>
</feature>
<dbReference type="Proteomes" id="UP001501521">
    <property type="component" value="Unassembled WGS sequence"/>
</dbReference>
<keyword evidence="3 8" id="KW-0235">DNA replication</keyword>
<dbReference type="InterPro" id="IPR013159">
    <property type="entry name" value="DnaA_C"/>
</dbReference>
<evidence type="ECO:0000256" key="2">
    <source>
        <dbReference type="ARBA" id="ARBA00022490"/>
    </source>
</evidence>
<sequence length="462" mass="51770">MRRADRREVGEVTQSPTPDLAVLWEDVITSADFPTRAWLRRTRPVDMHGSTLMLAVGDEPTRERLETKLRPQIEDRLSELFGQPTHLAVMISPELVPDEPAPAPAVPEELPPQPMLPRSKPQEVRLNPRYTFESFVAGSSNRFAHAAAAAVAETPGKSYNPLMIYGPSGLGKTHLLHAIGHYVTSYYENLRVKYVSTEELTNDFINAISNNRTAEFRSSYRDVDVLLVDDIQFLESKIQTQEEFFHTFNTLHNAQKQIVMTSDRPPKLLEALEPRLRSRFEWGLMTDIQPPDLETRIAILRKKVVQQRLTAGTQVLELIASRIPTNIRELEGALTRVAALASLNAQEITEELTQQVLNDLMPEDAAPVDAQTIMAATAGYYGITHDDLTGASRVATIASARQVAMYLCREMTELSLPKIGSKFGGRDHSTVLHAVRKISEKIGVDRDLYNQVTELTNQIKQA</sequence>
<dbReference type="InterPro" id="IPR001957">
    <property type="entry name" value="Chromosome_initiator_DnaA"/>
</dbReference>
<comment type="caution">
    <text evidence="8">Lacks conserved residue(s) required for the propagation of feature annotation.</text>
</comment>
<feature type="binding site" evidence="8">
    <location>
        <position position="169"/>
    </location>
    <ligand>
        <name>ATP</name>
        <dbReference type="ChEBI" id="CHEBI:30616"/>
    </ligand>
</feature>
<dbReference type="SMART" id="SM00760">
    <property type="entry name" value="Bac_DnaA_C"/>
    <property type="match status" value="1"/>
</dbReference>
<dbReference type="Pfam" id="PF08299">
    <property type="entry name" value="Bac_DnaA_C"/>
    <property type="match status" value="1"/>
</dbReference>
<comment type="domain">
    <text evidence="8">Domain I is involved in oligomerization and binding regulators, domain II is flexibile and of varying length in different bacteria, domain III forms the AAA+ region, while domain IV binds dsDNA.</text>
</comment>
<keyword evidence="2 8" id="KW-0963">Cytoplasm</keyword>
<dbReference type="Gene3D" id="3.40.50.300">
    <property type="entry name" value="P-loop containing nucleotide triphosphate hydrolases"/>
    <property type="match status" value="1"/>
</dbReference>
<dbReference type="NCBIfam" id="NF010686">
    <property type="entry name" value="PRK14086.1"/>
    <property type="match status" value="1"/>
</dbReference>
<comment type="caution">
    <text evidence="15">The sequence shown here is derived from an EMBL/GenBank/DDBJ whole genome shotgun (WGS) entry which is preliminary data.</text>
</comment>
<dbReference type="InterPro" id="IPR013317">
    <property type="entry name" value="DnaA_dom"/>
</dbReference>
<evidence type="ECO:0000313" key="16">
    <source>
        <dbReference type="Proteomes" id="UP001501521"/>
    </source>
</evidence>
<dbReference type="PANTHER" id="PTHR30050:SF2">
    <property type="entry name" value="CHROMOSOMAL REPLICATION INITIATOR PROTEIN DNAA"/>
    <property type="match status" value="1"/>
</dbReference>
<protein>
    <recommendedName>
        <fullName evidence="8 9">Chromosomal replication initiator protein DnaA</fullName>
    </recommendedName>
</protein>
<dbReference type="PANTHER" id="PTHR30050">
    <property type="entry name" value="CHROMOSOMAL REPLICATION INITIATOR PROTEIN DNAA"/>
    <property type="match status" value="1"/>
</dbReference>
<dbReference type="InterPro" id="IPR038454">
    <property type="entry name" value="DnaA_N_sf"/>
</dbReference>
<dbReference type="Pfam" id="PF00308">
    <property type="entry name" value="Bac_DnaA"/>
    <property type="match status" value="1"/>
</dbReference>
<evidence type="ECO:0000256" key="4">
    <source>
        <dbReference type="ARBA" id="ARBA00022741"/>
    </source>
</evidence>
<dbReference type="Gene3D" id="3.30.300.180">
    <property type="match status" value="1"/>
</dbReference>
<keyword evidence="4 8" id="KW-0547">Nucleotide-binding</keyword>
<evidence type="ECO:0000259" key="13">
    <source>
        <dbReference type="SMART" id="SM00382"/>
    </source>
</evidence>
<feature type="binding site" evidence="8">
    <location>
        <position position="171"/>
    </location>
    <ligand>
        <name>ATP</name>
        <dbReference type="ChEBI" id="CHEBI:30616"/>
    </ligand>
</feature>
<reference evidence="16" key="1">
    <citation type="journal article" date="2019" name="Int. J. Syst. Evol. Microbiol.">
        <title>The Global Catalogue of Microorganisms (GCM) 10K type strain sequencing project: providing services to taxonomists for standard genome sequencing and annotation.</title>
        <authorList>
            <consortium name="The Broad Institute Genomics Platform"/>
            <consortium name="The Broad Institute Genome Sequencing Center for Infectious Disease"/>
            <person name="Wu L."/>
            <person name="Ma J."/>
        </authorList>
    </citation>
    <scope>NUCLEOTIDE SEQUENCE [LARGE SCALE GENOMIC DNA]</scope>
    <source>
        <strain evidence="16">JCM 19125</strain>
    </source>
</reference>
<name>A0ABP9FMW5_9ACTN</name>
<dbReference type="InterPro" id="IPR027417">
    <property type="entry name" value="P-loop_NTPase"/>
</dbReference>
<dbReference type="EMBL" id="BAABLV010000043">
    <property type="protein sequence ID" value="GAA4907866.1"/>
    <property type="molecule type" value="Genomic_DNA"/>
</dbReference>
<dbReference type="SUPFAM" id="SSF48295">
    <property type="entry name" value="TrpR-like"/>
    <property type="match status" value="1"/>
</dbReference>
<evidence type="ECO:0000256" key="11">
    <source>
        <dbReference type="RuleBase" id="RU004227"/>
    </source>
</evidence>
<dbReference type="SUPFAM" id="SSF52540">
    <property type="entry name" value="P-loop containing nucleoside triphosphate hydrolases"/>
    <property type="match status" value="1"/>
</dbReference>
<keyword evidence="5 8" id="KW-0067">ATP-binding</keyword>
<comment type="subunit">
    <text evidence="8">Oligomerizes as a right-handed, spiral filament on DNA at oriC.</text>
</comment>
<feature type="binding site" evidence="8">
    <location>
        <position position="173"/>
    </location>
    <ligand>
        <name>ATP</name>
        <dbReference type="ChEBI" id="CHEBI:30616"/>
    </ligand>
</feature>
<dbReference type="InterPro" id="IPR010921">
    <property type="entry name" value="Trp_repressor/repl_initiator"/>
</dbReference>
<dbReference type="SMART" id="SM00382">
    <property type="entry name" value="AAA"/>
    <property type="match status" value="1"/>
</dbReference>